<dbReference type="Gene3D" id="3.40.50.620">
    <property type="entry name" value="HUPs"/>
    <property type="match status" value="1"/>
</dbReference>
<dbReference type="InterPro" id="IPR014729">
    <property type="entry name" value="Rossmann-like_a/b/a_fold"/>
</dbReference>
<keyword evidence="3" id="KW-1185">Reference proteome</keyword>
<accession>A0A2P7YE00</accession>
<protein>
    <recommendedName>
        <fullName evidence="1">Cytidyltransferase-like domain-containing protein</fullName>
    </recommendedName>
</protein>
<organism evidence="2 3">
    <name type="scientific">Elsinoe australis</name>
    <dbReference type="NCBI Taxonomy" id="40998"/>
    <lineage>
        <taxon>Eukaryota</taxon>
        <taxon>Fungi</taxon>
        <taxon>Dikarya</taxon>
        <taxon>Ascomycota</taxon>
        <taxon>Pezizomycotina</taxon>
        <taxon>Dothideomycetes</taxon>
        <taxon>Dothideomycetidae</taxon>
        <taxon>Myriangiales</taxon>
        <taxon>Elsinoaceae</taxon>
        <taxon>Elsinoe</taxon>
    </lineage>
</organism>
<comment type="caution">
    <text evidence="2">The sequence shown here is derived from an EMBL/GenBank/DDBJ whole genome shotgun (WGS) entry which is preliminary data.</text>
</comment>
<sequence length="398" mass="43347">MSRSENEPPRFILLLPPAPTASDSDLINGVYGDSLRQVLKEVALASREHKKAAILEIALACPHLVAQTDGKPFSRYDETQRVLAQTYRLACIIAARDKINVEDTDGVDVRVLLVAWDERSSGQPKPFGMIPSLGDLAASQRQWQYAFGVENEAGEAMVRAFVQAKNGASKSTNTSDAQIGQAYSRQSPQGRIPCVAVGGTFDHLHIGHKLLLTMTVFAVLDKEIDTRTDRSVIVGITIDDLLKNKKFAEHLESWHDRQKAVFDFVEAIVDFGPSGSQAPSGKEVSSPGPNGHAINTSFFNGLYLRCVEIGDPFGPTITERDIDALIISAETRSGGKAVNDKRVEQGWHLLEVLEVDVLDAGESTDATSNATQAQDFAGKISSTEIRRKLTNKSHPSVL</sequence>
<dbReference type="AlphaFoldDB" id="A0A2P7YE00"/>
<evidence type="ECO:0000313" key="3">
    <source>
        <dbReference type="Proteomes" id="UP000243723"/>
    </source>
</evidence>
<proteinExistence type="predicted"/>
<dbReference type="Pfam" id="PF01467">
    <property type="entry name" value="CTP_transf_like"/>
    <property type="match status" value="1"/>
</dbReference>
<name>A0A2P7YE00_9PEZI</name>
<evidence type="ECO:0000313" key="2">
    <source>
        <dbReference type="EMBL" id="PSK34187.1"/>
    </source>
</evidence>
<dbReference type="InterPro" id="IPR004821">
    <property type="entry name" value="Cyt_trans-like"/>
</dbReference>
<dbReference type="GO" id="GO:0015937">
    <property type="term" value="P:coenzyme A biosynthetic process"/>
    <property type="evidence" value="ECO:0007669"/>
    <property type="project" value="TreeGrafter"/>
</dbReference>
<reference evidence="2 3" key="1">
    <citation type="submission" date="2017-05" db="EMBL/GenBank/DDBJ databases">
        <title>Draft genome sequence of Elsinoe australis.</title>
        <authorList>
            <person name="Cheng Q."/>
        </authorList>
    </citation>
    <scope>NUCLEOTIDE SEQUENCE [LARGE SCALE GENOMIC DNA]</scope>
    <source>
        <strain evidence="2 3">NL1</strain>
    </source>
</reference>
<dbReference type="PANTHER" id="PTHR10695:SF46">
    <property type="entry name" value="BIFUNCTIONAL COENZYME A SYNTHASE-RELATED"/>
    <property type="match status" value="1"/>
</dbReference>
<dbReference type="GO" id="GO:0004140">
    <property type="term" value="F:dephospho-CoA kinase activity"/>
    <property type="evidence" value="ECO:0007669"/>
    <property type="project" value="TreeGrafter"/>
</dbReference>
<feature type="domain" description="Cytidyltransferase-like" evidence="1">
    <location>
        <begin position="197"/>
        <end position="387"/>
    </location>
</feature>
<dbReference type="PANTHER" id="PTHR10695">
    <property type="entry name" value="DEPHOSPHO-COA KINASE-RELATED"/>
    <property type="match status" value="1"/>
</dbReference>
<dbReference type="EMBL" id="NHZQ01000447">
    <property type="protein sequence ID" value="PSK34187.1"/>
    <property type="molecule type" value="Genomic_DNA"/>
</dbReference>
<dbReference type="STRING" id="40998.A0A2P7YE00"/>
<dbReference type="Proteomes" id="UP000243723">
    <property type="component" value="Unassembled WGS sequence"/>
</dbReference>
<evidence type="ECO:0000259" key="1">
    <source>
        <dbReference type="Pfam" id="PF01467"/>
    </source>
</evidence>
<dbReference type="SUPFAM" id="SSF52374">
    <property type="entry name" value="Nucleotidylyl transferase"/>
    <property type="match status" value="1"/>
</dbReference>
<dbReference type="OrthoDB" id="330671at2759"/>
<gene>
    <name evidence="2" type="ORF">B9Z65_8513</name>
</gene>